<reference evidence="7" key="1">
    <citation type="journal article" date="2014" name="Front. Microbiol.">
        <title>High frequency of phylogenetically diverse reductive dehalogenase-homologous genes in deep subseafloor sedimentary metagenomes.</title>
        <authorList>
            <person name="Kawai M."/>
            <person name="Futagami T."/>
            <person name="Toyoda A."/>
            <person name="Takaki Y."/>
            <person name="Nishi S."/>
            <person name="Hori S."/>
            <person name="Arai W."/>
            <person name="Tsubouchi T."/>
            <person name="Morono Y."/>
            <person name="Uchiyama I."/>
            <person name="Ito T."/>
            <person name="Fujiyama A."/>
            <person name="Inagaki F."/>
            <person name="Takami H."/>
        </authorList>
    </citation>
    <scope>NUCLEOTIDE SEQUENCE</scope>
    <source>
        <strain evidence="7">Expedition CK06-06</strain>
    </source>
</reference>
<dbReference type="EMBL" id="BARV01006475">
    <property type="protein sequence ID" value="GAI13415.1"/>
    <property type="molecule type" value="Genomic_DNA"/>
</dbReference>
<evidence type="ECO:0000313" key="7">
    <source>
        <dbReference type="EMBL" id="GAI13415.1"/>
    </source>
</evidence>
<feature type="non-terminal residue" evidence="7">
    <location>
        <position position="462"/>
    </location>
</feature>
<evidence type="ECO:0000256" key="1">
    <source>
        <dbReference type="ARBA" id="ARBA00022485"/>
    </source>
</evidence>
<dbReference type="GO" id="GO:0046872">
    <property type="term" value="F:metal ion binding"/>
    <property type="evidence" value="ECO:0007669"/>
    <property type="project" value="UniProtKB-KW"/>
</dbReference>
<keyword evidence="1" id="KW-0004">4Fe-4S</keyword>
<evidence type="ECO:0000256" key="4">
    <source>
        <dbReference type="ARBA" id="ARBA00023004"/>
    </source>
</evidence>
<accession>X1MFE0</accession>
<feature type="non-terminal residue" evidence="7">
    <location>
        <position position="1"/>
    </location>
</feature>
<dbReference type="InterPro" id="IPR036188">
    <property type="entry name" value="FAD/NAD-bd_sf"/>
</dbReference>
<gene>
    <name evidence="7" type="ORF">S06H3_13270</name>
</gene>
<dbReference type="PANTHER" id="PTHR43498:SF1">
    <property type="entry name" value="COB--COM HETERODISULFIDE REDUCTASE IRON-SULFUR SUBUNIT A"/>
    <property type="match status" value="1"/>
</dbReference>
<name>X1MFE0_9ZZZZ</name>
<dbReference type="InterPro" id="IPR039650">
    <property type="entry name" value="HdrA-like"/>
</dbReference>
<comment type="caution">
    <text evidence="7">The sequence shown here is derived from an EMBL/GenBank/DDBJ whole genome shotgun (WGS) entry which is preliminary data.</text>
</comment>
<sequence>YAEENLYSCSTDTQSKIINIIKEKGLNRVVVASCSPRTHESLFQDTIREGCLNKYLFEMANIRDQCSWVHATHMPEATEKAKDLVRMAVARAVTLEPLHQSPAEIKRRGLVIGGGVSGMTAALELARQGYEAVLVEREKELGGNLQRIYYTADGADPQALLASLIEQVEKEPKITVYKGAEVKKSSGFLGNYATEIITDTGDNVEVEHGVVILATGGTEYKPTEYLYGQSDKVLTQLELEKNIAEGNEKIKKLDSVVMIQCVGSREEGHMYCSRVCCTQATTNAIKLKERNPDTEVYILYRDMRTYGMNELLYRQAREKGITFIRYEAEKKPEVSEKNGKLKVNVFDSTLGTKILLEPGLLVLSSAIRPQADAEEFASKLKLPLTQDKFYMEAHMKLRPLDFVSEGMYLCGLAHSPKSISESIVQARGAVSRAMTILSQPYLMVGGMVSVVDPDRCAACLTC</sequence>
<dbReference type="SUPFAM" id="SSF51971">
    <property type="entry name" value="Nucleotide-binding domain"/>
    <property type="match status" value="1"/>
</dbReference>
<dbReference type="Gene3D" id="3.50.50.60">
    <property type="entry name" value="FAD/NAD(P)-binding domain"/>
    <property type="match status" value="1"/>
</dbReference>
<dbReference type="InterPro" id="IPR023753">
    <property type="entry name" value="FAD/NAD-binding_dom"/>
</dbReference>
<keyword evidence="4" id="KW-0408">Iron</keyword>
<keyword evidence="5" id="KW-0411">Iron-sulfur</keyword>
<evidence type="ECO:0000256" key="2">
    <source>
        <dbReference type="ARBA" id="ARBA00022723"/>
    </source>
</evidence>
<dbReference type="Pfam" id="PF07992">
    <property type="entry name" value="Pyr_redox_2"/>
    <property type="match status" value="1"/>
</dbReference>
<dbReference type="GO" id="GO:0016491">
    <property type="term" value="F:oxidoreductase activity"/>
    <property type="evidence" value="ECO:0007669"/>
    <property type="project" value="UniProtKB-KW"/>
</dbReference>
<protein>
    <recommendedName>
        <fullName evidence="6">FAD/NAD(P)-binding domain-containing protein</fullName>
    </recommendedName>
</protein>
<keyword evidence="3" id="KW-0560">Oxidoreductase</keyword>
<evidence type="ECO:0000256" key="5">
    <source>
        <dbReference type="ARBA" id="ARBA00023014"/>
    </source>
</evidence>
<dbReference type="PANTHER" id="PTHR43498">
    <property type="entry name" value="FERREDOXIN:COB-COM HETERODISULFIDE REDUCTASE SUBUNIT A"/>
    <property type="match status" value="1"/>
</dbReference>
<dbReference type="GO" id="GO:0051539">
    <property type="term" value="F:4 iron, 4 sulfur cluster binding"/>
    <property type="evidence" value="ECO:0007669"/>
    <property type="project" value="UniProtKB-KW"/>
</dbReference>
<dbReference type="AlphaFoldDB" id="X1MFE0"/>
<keyword evidence="2" id="KW-0479">Metal-binding</keyword>
<organism evidence="7">
    <name type="scientific">marine sediment metagenome</name>
    <dbReference type="NCBI Taxonomy" id="412755"/>
    <lineage>
        <taxon>unclassified sequences</taxon>
        <taxon>metagenomes</taxon>
        <taxon>ecological metagenomes</taxon>
    </lineage>
</organism>
<evidence type="ECO:0000256" key="3">
    <source>
        <dbReference type="ARBA" id="ARBA00023002"/>
    </source>
</evidence>
<evidence type="ECO:0000259" key="6">
    <source>
        <dbReference type="Pfam" id="PF07992"/>
    </source>
</evidence>
<feature type="domain" description="FAD/NAD(P)-binding" evidence="6">
    <location>
        <begin position="110"/>
        <end position="231"/>
    </location>
</feature>
<proteinExistence type="predicted"/>